<keyword evidence="1" id="KW-0812">Transmembrane</keyword>
<sequence>MFITKDNLKLGLVLGLLAPFIGMFGFYFWKFGIYPFKEFLFILGQQKSLITAMVSFSLLMNAILFTIYINAHKDETAKGIFIVTIVYAVAALALKFLL</sequence>
<proteinExistence type="predicted"/>
<reference evidence="2" key="1">
    <citation type="submission" date="2016-10" db="EMBL/GenBank/DDBJ databases">
        <title>Sequence of Gallionella enrichment culture.</title>
        <authorList>
            <person name="Poehlein A."/>
            <person name="Muehling M."/>
            <person name="Daniel R."/>
        </authorList>
    </citation>
    <scope>NUCLEOTIDE SEQUENCE</scope>
</reference>
<organism evidence="2">
    <name type="scientific">mine drainage metagenome</name>
    <dbReference type="NCBI Taxonomy" id="410659"/>
    <lineage>
        <taxon>unclassified sequences</taxon>
        <taxon>metagenomes</taxon>
        <taxon>ecological metagenomes</taxon>
    </lineage>
</organism>
<comment type="caution">
    <text evidence="2">The sequence shown here is derived from an EMBL/GenBank/DDBJ whole genome shotgun (WGS) entry which is preliminary data.</text>
</comment>
<keyword evidence="1" id="KW-1133">Transmembrane helix</keyword>
<feature type="transmembrane region" description="Helical" evidence="1">
    <location>
        <begin position="12"/>
        <end position="29"/>
    </location>
</feature>
<evidence type="ECO:0000256" key="1">
    <source>
        <dbReference type="SAM" id="Phobius"/>
    </source>
</evidence>
<protein>
    <submittedName>
        <fullName evidence="2">Uncharacterized protein</fullName>
    </submittedName>
</protein>
<keyword evidence="1" id="KW-0472">Membrane</keyword>
<dbReference type="EMBL" id="MLJW01000015">
    <property type="protein sequence ID" value="OIR13171.1"/>
    <property type="molecule type" value="Genomic_DNA"/>
</dbReference>
<dbReference type="AlphaFoldDB" id="A0A1J5SZ01"/>
<feature type="transmembrane region" description="Helical" evidence="1">
    <location>
        <begin position="49"/>
        <end position="68"/>
    </location>
</feature>
<accession>A0A1J5SZ01</accession>
<feature type="transmembrane region" description="Helical" evidence="1">
    <location>
        <begin position="80"/>
        <end position="97"/>
    </location>
</feature>
<gene>
    <name evidence="2" type="ORF">GALL_55560</name>
</gene>
<evidence type="ECO:0000313" key="2">
    <source>
        <dbReference type="EMBL" id="OIR13171.1"/>
    </source>
</evidence>
<name>A0A1J5SZ01_9ZZZZ</name>